<dbReference type="PANTHER" id="PTHR14987:SF3">
    <property type="entry name" value="LBH DOMAIN-CONTAINING PROTEIN 2"/>
    <property type="match status" value="1"/>
</dbReference>
<gene>
    <name evidence="3" type="ORF">ANANG_G00022040</name>
</gene>
<dbReference type="EMBL" id="JAFIRN010000001">
    <property type="protein sequence ID" value="KAG5857687.1"/>
    <property type="molecule type" value="Genomic_DNA"/>
</dbReference>
<name>A0A9D3MZI5_ANGAN</name>
<feature type="domain" description="LBH" evidence="2">
    <location>
        <begin position="59"/>
        <end position="130"/>
    </location>
</feature>
<comment type="caution">
    <text evidence="3">The sequence shown here is derived from an EMBL/GenBank/DDBJ whole genome shotgun (WGS) entry which is preliminary data.</text>
</comment>
<proteinExistence type="predicted"/>
<dbReference type="AlphaFoldDB" id="A0A9D3MZI5"/>
<reference evidence="3" key="1">
    <citation type="submission" date="2021-01" db="EMBL/GenBank/DDBJ databases">
        <title>A chromosome-scale assembly of European eel, Anguilla anguilla.</title>
        <authorList>
            <person name="Henkel C."/>
            <person name="Jong-Raadsen S.A."/>
            <person name="Dufour S."/>
            <person name="Weltzien F.-A."/>
            <person name="Palstra A.P."/>
            <person name="Pelster B."/>
            <person name="Spaink H.P."/>
            <person name="Van Den Thillart G.E."/>
            <person name="Jansen H."/>
            <person name="Zahm M."/>
            <person name="Klopp C."/>
            <person name="Cedric C."/>
            <person name="Louis A."/>
            <person name="Berthelot C."/>
            <person name="Parey E."/>
            <person name="Roest Crollius H."/>
            <person name="Montfort J."/>
            <person name="Robinson-Rechavi M."/>
            <person name="Bucao C."/>
            <person name="Bouchez O."/>
            <person name="Gislard M."/>
            <person name="Lluch J."/>
            <person name="Milhes M."/>
            <person name="Lampietro C."/>
            <person name="Lopez Roques C."/>
            <person name="Donnadieu C."/>
            <person name="Braasch I."/>
            <person name="Desvignes T."/>
            <person name="Postlethwait J."/>
            <person name="Bobe J."/>
            <person name="Guiguen Y."/>
            <person name="Dirks R."/>
        </authorList>
    </citation>
    <scope>NUCLEOTIDE SEQUENCE</scope>
    <source>
        <strain evidence="3">Tag_6206</strain>
        <tissue evidence="3">Liver</tissue>
    </source>
</reference>
<feature type="compositionally biased region" description="Acidic residues" evidence="1">
    <location>
        <begin position="158"/>
        <end position="167"/>
    </location>
</feature>
<feature type="compositionally biased region" description="Polar residues" evidence="1">
    <location>
        <begin position="142"/>
        <end position="157"/>
    </location>
</feature>
<evidence type="ECO:0000313" key="3">
    <source>
        <dbReference type="EMBL" id="KAG5857687.1"/>
    </source>
</evidence>
<evidence type="ECO:0000259" key="2">
    <source>
        <dbReference type="Pfam" id="PF15317"/>
    </source>
</evidence>
<feature type="region of interest" description="Disordered" evidence="1">
    <location>
        <begin position="101"/>
        <end position="177"/>
    </location>
</feature>
<organism evidence="3 4">
    <name type="scientific">Anguilla anguilla</name>
    <name type="common">European freshwater eel</name>
    <name type="synonym">Muraena anguilla</name>
    <dbReference type="NCBI Taxonomy" id="7936"/>
    <lineage>
        <taxon>Eukaryota</taxon>
        <taxon>Metazoa</taxon>
        <taxon>Chordata</taxon>
        <taxon>Craniata</taxon>
        <taxon>Vertebrata</taxon>
        <taxon>Euteleostomi</taxon>
        <taxon>Actinopterygii</taxon>
        <taxon>Neopterygii</taxon>
        <taxon>Teleostei</taxon>
        <taxon>Anguilliformes</taxon>
        <taxon>Anguillidae</taxon>
        <taxon>Anguilla</taxon>
    </lineage>
</organism>
<dbReference type="Pfam" id="PF15317">
    <property type="entry name" value="Lbh"/>
    <property type="match status" value="1"/>
</dbReference>
<accession>A0A9D3MZI5</accession>
<protein>
    <recommendedName>
        <fullName evidence="2">LBH domain-containing protein</fullName>
    </recommendedName>
</protein>
<keyword evidence="4" id="KW-1185">Reference proteome</keyword>
<dbReference type="Proteomes" id="UP001044222">
    <property type="component" value="Unassembled WGS sequence"/>
</dbReference>
<evidence type="ECO:0000256" key="1">
    <source>
        <dbReference type="SAM" id="MobiDB-lite"/>
    </source>
</evidence>
<dbReference type="PANTHER" id="PTHR14987">
    <property type="entry name" value="PROTEIN LBH-RELATED"/>
    <property type="match status" value="1"/>
</dbReference>
<dbReference type="InterPro" id="IPR038990">
    <property type="entry name" value="LBH_dom"/>
</dbReference>
<sequence length="177" mass="19149">MVHPCWKIQVAVNSTGKLTAHGQIVASGNALNREERHAIASDRNTTAHETNEIHISRRMTEVMNTCEPGMEDFGVTAATGNQSISFQIFPDSHERYPKLSKRLPSIVVEPTESGEVESGELRWPPDDLSSTDIPGETPPPSCSQASPPKHNQMTDTELSQDSEDSPEEGGAVGGDSN</sequence>
<dbReference type="InterPro" id="IPR042945">
    <property type="entry name" value="LBH_dom_prot"/>
</dbReference>
<evidence type="ECO:0000313" key="4">
    <source>
        <dbReference type="Proteomes" id="UP001044222"/>
    </source>
</evidence>